<dbReference type="SMART" id="SM00260">
    <property type="entry name" value="CheW"/>
    <property type="match status" value="1"/>
</dbReference>
<accession>A0ABW9V177</accession>
<dbReference type="InterPro" id="IPR039315">
    <property type="entry name" value="CheW"/>
</dbReference>
<dbReference type="Proteomes" id="UP000449678">
    <property type="component" value="Unassembled WGS sequence"/>
</dbReference>
<evidence type="ECO:0000313" key="6">
    <source>
        <dbReference type="Proteomes" id="UP000449678"/>
    </source>
</evidence>
<evidence type="ECO:0000259" key="4">
    <source>
        <dbReference type="PROSITE" id="PS50851"/>
    </source>
</evidence>
<keyword evidence="3" id="KW-0963">Cytoplasm</keyword>
<name>A0ABW9V177_9BURK</name>
<proteinExistence type="predicted"/>
<dbReference type="SUPFAM" id="SSF50341">
    <property type="entry name" value="CheW-like"/>
    <property type="match status" value="1"/>
</dbReference>
<feature type="domain" description="CheW-like" evidence="4">
    <location>
        <begin position="10"/>
        <end position="149"/>
    </location>
</feature>
<dbReference type="Gene3D" id="2.40.50.180">
    <property type="entry name" value="CheA-289, Domain 4"/>
    <property type="match status" value="1"/>
</dbReference>
<dbReference type="PANTHER" id="PTHR22617">
    <property type="entry name" value="CHEMOTAXIS SENSOR HISTIDINE KINASE-RELATED"/>
    <property type="match status" value="1"/>
</dbReference>
<dbReference type="InterPro" id="IPR036061">
    <property type="entry name" value="CheW-like_dom_sf"/>
</dbReference>
<evidence type="ECO:0000256" key="2">
    <source>
        <dbReference type="ARBA" id="ARBA00021483"/>
    </source>
</evidence>
<comment type="caution">
    <text evidence="5">The sequence shown here is derived from an EMBL/GenBank/DDBJ whole genome shotgun (WGS) entry which is preliminary data.</text>
</comment>
<dbReference type="InterPro" id="IPR002545">
    <property type="entry name" value="CheW-lke_dom"/>
</dbReference>
<organism evidence="5 6">
    <name type="scientific">Duganella lactea</name>
    <dbReference type="NCBI Taxonomy" id="2692173"/>
    <lineage>
        <taxon>Bacteria</taxon>
        <taxon>Pseudomonadati</taxon>
        <taxon>Pseudomonadota</taxon>
        <taxon>Betaproteobacteria</taxon>
        <taxon>Burkholderiales</taxon>
        <taxon>Oxalobacteraceae</taxon>
        <taxon>Telluria group</taxon>
        <taxon>Duganella</taxon>
    </lineage>
</organism>
<dbReference type="PANTHER" id="PTHR22617:SF45">
    <property type="entry name" value="CHEMOTAXIS PROTEIN CHEW"/>
    <property type="match status" value="1"/>
</dbReference>
<evidence type="ECO:0000256" key="3">
    <source>
        <dbReference type="ARBA" id="ARBA00022490"/>
    </source>
</evidence>
<dbReference type="RefSeq" id="WP_160988864.1">
    <property type="nucleotide sequence ID" value="NZ_WWCO01000002.1"/>
</dbReference>
<dbReference type="Gene3D" id="2.30.30.40">
    <property type="entry name" value="SH3 Domains"/>
    <property type="match status" value="1"/>
</dbReference>
<dbReference type="EMBL" id="WWCO01000002">
    <property type="protein sequence ID" value="MYM33476.1"/>
    <property type="molecule type" value="Genomic_DNA"/>
</dbReference>
<dbReference type="PROSITE" id="PS50851">
    <property type="entry name" value="CHEW"/>
    <property type="match status" value="1"/>
</dbReference>
<comment type="subcellular location">
    <subcellularLocation>
        <location evidence="1">Cytoplasm</location>
    </subcellularLocation>
</comment>
<reference evidence="5 6" key="1">
    <citation type="submission" date="2019-12" db="EMBL/GenBank/DDBJ databases">
        <title>Novel species isolated from a subtropical stream in China.</title>
        <authorList>
            <person name="Lu H."/>
        </authorList>
    </citation>
    <scope>NUCLEOTIDE SEQUENCE [LARGE SCALE GENOMIC DNA]</scope>
    <source>
        <strain evidence="5 6">FT94W</strain>
    </source>
</reference>
<evidence type="ECO:0000256" key="1">
    <source>
        <dbReference type="ARBA" id="ARBA00004496"/>
    </source>
</evidence>
<gene>
    <name evidence="5" type="ORF">GTP38_03890</name>
</gene>
<sequence length="157" mass="16644">MELLAKEQSQSSSLVFGLGQEAYAINILAVQELCGYSRVTELANTPDYFKGVVNLRGIIVPLIDLRIHFGFSAPSYNDSTVVIMITLCGKTTGIVVDSVADVVTLDSAQVKPAPELGGGSAAYMPAIASVDDRMIIMLNIEALVRDLCPAQAEPLAA</sequence>
<protein>
    <recommendedName>
        <fullName evidence="2">Chemotaxis protein CheW</fullName>
    </recommendedName>
</protein>
<dbReference type="Pfam" id="PF01584">
    <property type="entry name" value="CheW"/>
    <property type="match status" value="1"/>
</dbReference>
<evidence type="ECO:0000313" key="5">
    <source>
        <dbReference type="EMBL" id="MYM33476.1"/>
    </source>
</evidence>
<keyword evidence="6" id="KW-1185">Reference proteome</keyword>